<keyword evidence="4" id="KW-0539">Nucleus</keyword>
<gene>
    <name evidence="8" type="ORF">Py17XNL_001303480</name>
</gene>
<evidence type="ECO:0000259" key="7">
    <source>
        <dbReference type="Pfam" id="PF01918"/>
    </source>
</evidence>
<dbReference type="AlphaFoldDB" id="A0AAE9WUG6"/>
<feature type="region of interest" description="Disordered" evidence="5">
    <location>
        <begin position="84"/>
        <end position="110"/>
    </location>
</feature>
<feature type="transmembrane region" description="Helical" evidence="6">
    <location>
        <begin position="171"/>
        <end position="189"/>
    </location>
</feature>
<dbReference type="InterPro" id="IPR051958">
    <property type="entry name" value="Alba-like_NAB"/>
</dbReference>
<evidence type="ECO:0000313" key="8">
    <source>
        <dbReference type="EMBL" id="WBY60386.1"/>
    </source>
</evidence>
<comment type="subcellular location">
    <subcellularLocation>
        <location evidence="1">Nucleus</location>
    </subcellularLocation>
</comment>
<keyword evidence="6" id="KW-0812">Transmembrane</keyword>
<dbReference type="GO" id="GO:0003723">
    <property type="term" value="F:RNA binding"/>
    <property type="evidence" value="ECO:0007669"/>
    <property type="project" value="UniProtKB-KW"/>
</dbReference>
<comment type="similarity">
    <text evidence="2">Belongs to the histone-like Alba family.</text>
</comment>
<evidence type="ECO:0000313" key="9">
    <source>
        <dbReference type="Proteomes" id="UP001054126"/>
    </source>
</evidence>
<accession>A0AAE9WUG6</accession>
<proteinExistence type="inferred from homology"/>
<organism evidence="8 9">
    <name type="scientific">Plasmodium yoelii yoelii</name>
    <dbReference type="NCBI Taxonomy" id="73239"/>
    <lineage>
        <taxon>Eukaryota</taxon>
        <taxon>Sar</taxon>
        <taxon>Alveolata</taxon>
        <taxon>Apicomplexa</taxon>
        <taxon>Aconoidasida</taxon>
        <taxon>Haemosporida</taxon>
        <taxon>Plasmodiidae</taxon>
        <taxon>Plasmodium</taxon>
        <taxon>Plasmodium (Vinckeia)</taxon>
    </lineage>
</organism>
<evidence type="ECO:0000256" key="5">
    <source>
        <dbReference type="SAM" id="MobiDB-lite"/>
    </source>
</evidence>
<evidence type="ECO:0000256" key="2">
    <source>
        <dbReference type="ARBA" id="ARBA00008018"/>
    </source>
</evidence>
<evidence type="ECO:0000256" key="3">
    <source>
        <dbReference type="ARBA" id="ARBA00022884"/>
    </source>
</evidence>
<sequence length="192" mass="22057">MPGSTTSETKLENGIRISYKSDALDYVYKAIVLFETHDEVILSGVGKAISSVVNVAEMIKRRAKGLHQFTQLYEKEHIIKREDTTGLKKNSKGDDKKSGDEEESDKNKESANRIIEFSTTVPCMKITLSKTGENIDKDQVGYQKPLDDKDVKVMTPEEILKEKAYRRRCKFFAFFVCNEKLYIVIYLFLTYM</sequence>
<dbReference type="EMBL" id="CP115537">
    <property type="protein sequence ID" value="WBY60386.1"/>
    <property type="molecule type" value="Genomic_DNA"/>
</dbReference>
<dbReference type="SUPFAM" id="SSF82704">
    <property type="entry name" value="AlbA-like"/>
    <property type="match status" value="1"/>
</dbReference>
<dbReference type="InterPro" id="IPR036882">
    <property type="entry name" value="Alba-like_dom_sf"/>
</dbReference>
<protein>
    <submittedName>
        <fullName evidence="8">DNA/RNA-binding protein Alba 2</fullName>
    </submittedName>
</protein>
<feature type="domain" description="DNA/RNA-binding protein Alba-like" evidence="7">
    <location>
        <begin position="14"/>
        <end position="74"/>
    </location>
</feature>
<dbReference type="GO" id="GO:0005634">
    <property type="term" value="C:nucleus"/>
    <property type="evidence" value="ECO:0007669"/>
    <property type="project" value="UniProtKB-SubCell"/>
</dbReference>
<dbReference type="Gene3D" id="3.30.110.20">
    <property type="entry name" value="Alba-like domain"/>
    <property type="match status" value="1"/>
</dbReference>
<keyword evidence="6" id="KW-0472">Membrane</keyword>
<name>A0AAE9WUG6_PLAYO</name>
<dbReference type="PANTHER" id="PTHR13516:SF4">
    <property type="entry name" value="FI09323P"/>
    <property type="match status" value="1"/>
</dbReference>
<keyword evidence="3" id="KW-0694">RNA-binding</keyword>
<evidence type="ECO:0000256" key="4">
    <source>
        <dbReference type="ARBA" id="ARBA00023242"/>
    </source>
</evidence>
<reference evidence="8" key="1">
    <citation type="submission" date="2023-01" db="EMBL/GenBank/DDBJ databases">
        <title>Long-Read Genome Assembly and Gene Model Annotations for the Rodent Malaria Parasite Plasmodium yoelii 17XNL.</title>
        <authorList>
            <person name="Mitchell G.J."/>
            <person name="Sebastian A."/>
            <person name="Albert I."/>
            <person name="Lindner S.E."/>
        </authorList>
    </citation>
    <scope>NUCLEOTIDE SEQUENCE</scope>
    <source>
        <strain evidence="8">17XNL clone 1.1</strain>
    </source>
</reference>
<dbReference type="PANTHER" id="PTHR13516">
    <property type="entry name" value="RIBONUCLEASE P SUBUNIT P25"/>
    <property type="match status" value="1"/>
</dbReference>
<dbReference type="Pfam" id="PF01918">
    <property type="entry name" value="Alba"/>
    <property type="match status" value="1"/>
</dbReference>
<keyword evidence="6" id="KW-1133">Transmembrane helix</keyword>
<evidence type="ECO:0000256" key="6">
    <source>
        <dbReference type="SAM" id="Phobius"/>
    </source>
</evidence>
<evidence type="ECO:0000256" key="1">
    <source>
        <dbReference type="ARBA" id="ARBA00004123"/>
    </source>
</evidence>
<dbReference type="Proteomes" id="UP001054126">
    <property type="component" value="Chromosome 13"/>
</dbReference>
<dbReference type="InterPro" id="IPR002775">
    <property type="entry name" value="DNA/RNA-bd_Alba-like"/>
</dbReference>